<reference evidence="3 4" key="1">
    <citation type="submission" date="2019-03" db="EMBL/GenBank/DDBJ databases">
        <title>Genomic Encyclopedia of Archaeal and Bacterial Type Strains, Phase II (KMG-II): from individual species to whole genera.</title>
        <authorList>
            <person name="Goeker M."/>
        </authorList>
    </citation>
    <scope>NUCLEOTIDE SEQUENCE [LARGE SCALE GENOMIC DNA]</scope>
    <source>
        <strain evidence="3 4">RL-C</strain>
    </source>
</reference>
<feature type="transmembrane region" description="Helical" evidence="2">
    <location>
        <begin position="20"/>
        <end position="41"/>
    </location>
</feature>
<proteinExistence type="predicted"/>
<comment type="caution">
    <text evidence="3">The sequence shown here is derived from an EMBL/GenBank/DDBJ whole genome shotgun (WGS) entry which is preliminary data.</text>
</comment>
<gene>
    <name evidence="3" type="ORF">CLV25_10551</name>
</gene>
<dbReference type="Proteomes" id="UP000294830">
    <property type="component" value="Unassembled WGS sequence"/>
</dbReference>
<accession>A0A4R2EW02</accession>
<feature type="compositionally biased region" description="Low complexity" evidence="1">
    <location>
        <begin position="151"/>
        <end position="163"/>
    </location>
</feature>
<organism evidence="3 4">
    <name type="scientific">Acetobacteroides hydrogenigenes</name>
    <dbReference type="NCBI Taxonomy" id="979970"/>
    <lineage>
        <taxon>Bacteria</taxon>
        <taxon>Pseudomonadati</taxon>
        <taxon>Bacteroidota</taxon>
        <taxon>Bacteroidia</taxon>
        <taxon>Bacteroidales</taxon>
        <taxon>Rikenellaceae</taxon>
        <taxon>Acetobacteroides</taxon>
    </lineage>
</organism>
<keyword evidence="2" id="KW-1133">Transmembrane helix</keyword>
<dbReference type="AlphaFoldDB" id="A0A4R2EW02"/>
<dbReference type="RefSeq" id="WP_131838872.1">
    <property type="nucleotide sequence ID" value="NZ_SLWB01000005.1"/>
</dbReference>
<keyword evidence="2" id="KW-0472">Membrane</keyword>
<sequence length="261" mass="28578">MEDIFNENKAKGFKQWIVEHQVGLLGTIVFHLVILVIVLVLKLSPVKEEGNTVYLEFQEPPATLEEDPAKLAQELLKNADPKLAIQGKENRATTVRNVAVNNNLDKLTDKLVDDKFGKSNPVYEEARQLAERMRANQQLYKKSLEVDKTPSSQQGAGSGSARSSSEKAYKGASVLSYSVEGRQGVYLPVPAYLCEGGGDVVVNIVVNQRGAVIDASISARTTASECLFAEALKAAKRSRFTMDEKASATQKGSIIYRFVAQ</sequence>
<name>A0A4R2EW02_9BACT</name>
<protein>
    <submittedName>
        <fullName evidence="3">TonB family protein</fullName>
    </submittedName>
</protein>
<evidence type="ECO:0000256" key="1">
    <source>
        <dbReference type="SAM" id="MobiDB-lite"/>
    </source>
</evidence>
<dbReference type="OrthoDB" id="9786892at2"/>
<evidence type="ECO:0000313" key="3">
    <source>
        <dbReference type="EMBL" id="TCN68849.1"/>
    </source>
</evidence>
<evidence type="ECO:0000256" key="2">
    <source>
        <dbReference type="SAM" id="Phobius"/>
    </source>
</evidence>
<evidence type="ECO:0000313" key="4">
    <source>
        <dbReference type="Proteomes" id="UP000294830"/>
    </source>
</evidence>
<dbReference type="EMBL" id="SLWB01000005">
    <property type="protein sequence ID" value="TCN68849.1"/>
    <property type="molecule type" value="Genomic_DNA"/>
</dbReference>
<keyword evidence="2" id="KW-0812">Transmembrane</keyword>
<keyword evidence="4" id="KW-1185">Reference proteome</keyword>
<feature type="region of interest" description="Disordered" evidence="1">
    <location>
        <begin position="143"/>
        <end position="164"/>
    </location>
</feature>